<proteinExistence type="predicted"/>
<sequence length="133" mass="14880">MDDYLFTLFGMTECAFFMGYGPAWPLQGAMLVEPGHAYCGMAGNVNAEKIRLIWMASSHLNHLLRTGHGGSACTMNDPGGAKVFGMPSSLRRIILLAEEDIPNSTFLFNRLNQVFEETQKKSTNPVSWRCWMK</sequence>
<accession>A0AA96GMS8</accession>
<evidence type="ECO:0000313" key="2">
    <source>
        <dbReference type="Proteomes" id="UP001302494"/>
    </source>
</evidence>
<dbReference type="RefSeq" id="WP_312742735.1">
    <property type="nucleotide sequence ID" value="NZ_CP116968.1"/>
</dbReference>
<gene>
    <name evidence="1" type="ORF">PQG83_15155</name>
</gene>
<keyword evidence="2" id="KW-1185">Reference proteome</keyword>
<protein>
    <submittedName>
        <fullName evidence="1">Uncharacterized protein</fullName>
    </submittedName>
</protein>
<name>A0AA96GMS8_9BACT</name>
<dbReference type="EMBL" id="CP116968">
    <property type="protein sequence ID" value="WNM61084.1"/>
    <property type="molecule type" value="Genomic_DNA"/>
</dbReference>
<dbReference type="AlphaFoldDB" id="A0AA96GMS8"/>
<organism evidence="1 2">
    <name type="scientific">Candidatus Nitrospira neomarina</name>
    <dbReference type="NCBI Taxonomy" id="3020899"/>
    <lineage>
        <taxon>Bacteria</taxon>
        <taxon>Pseudomonadati</taxon>
        <taxon>Nitrospirota</taxon>
        <taxon>Nitrospiria</taxon>
        <taxon>Nitrospirales</taxon>
        <taxon>Nitrospiraceae</taxon>
        <taxon>Nitrospira</taxon>
    </lineage>
</organism>
<dbReference type="KEGG" id="nneo:PQG83_15155"/>
<reference evidence="1 2" key="1">
    <citation type="submission" date="2023-01" db="EMBL/GenBank/DDBJ databases">
        <title>Cultivation and genomic characterization of new, ubiquitous marine nitrite-oxidizing bacteria from the Nitrospirales.</title>
        <authorList>
            <person name="Mueller A.J."/>
            <person name="Daebeler A."/>
            <person name="Herbold C.W."/>
            <person name="Kirkegaard R.H."/>
            <person name="Daims H."/>
        </authorList>
    </citation>
    <scope>NUCLEOTIDE SEQUENCE [LARGE SCALE GENOMIC DNA]</scope>
    <source>
        <strain evidence="1 2">DK</strain>
    </source>
</reference>
<dbReference type="Proteomes" id="UP001302494">
    <property type="component" value="Chromosome"/>
</dbReference>
<evidence type="ECO:0000313" key="1">
    <source>
        <dbReference type="EMBL" id="WNM61084.1"/>
    </source>
</evidence>